<sequence length="120" mass="13882">MLETEIDKWLFVLKNMSLLDKVPVYLRKPIFEKLFSIAEYTNLTKEERTMYDESLKRKWDNHAAMEYAVTTAEERGLAKGLEKGEHKKALEVASEMKKEGFSIDQIAKLTKLSPEEIAAL</sequence>
<organism evidence="1 2">
    <name type="scientific">Pedobacter quisquiliarum</name>
    <dbReference type="NCBI Taxonomy" id="1834438"/>
    <lineage>
        <taxon>Bacteria</taxon>
        <taxon>Pseudomonadati</taxon>
        <taxon>Bacteroidota</taxon>
        <taxon>Sphingobacteriia</taxon>
        <taxon>Sphingobacteriales</taxon>
        <taxon>Sphingobacteriaceae</taxon>
        <taxon>Pedobacter</taxon>
    </lineage>
</organism>
<gene>
    <name evidence="1" type="ORF">GCM10011387_06340</name>
</gene>
<evidence type="ECO:0000313" key="1">
    <source>
        <dbReference type="EMBL" id="GGC55452.1"/>
    </source>
</evidence>
<reference evidence="1" key="1">
    <citation type="journal article" date="2014" name="Int. J. Syst. Evol. Microbiol.">
        <title>Complete genome sequence of Corynebacterium casei LMG S-19264T (=DSM 44701T), isolated from a smear-ripened cheese.</title>
        <authorList>
            <consortium name="US DOE Joint Genome Institute (JGI-PGF)"/>
            <person name="Walter F."/>
            <person name="Albersmeier A."/>
            <person name="Kalinowski J."/>
            <person name="Ruckert C."/>
        </authorList>
    </citation>
    <scope>NUCLEOTIDE SEQUENCE</scope>
    <source>
        <strain evidence="1">CGMCC 1.15343</strain>
    </source>
</reference>
<proteinExistence type="predicted"/>
<dbReference type="PANTHER" id="PTHR41317">
    <property type="entry name" value="PD-(D_E)XK NUCLEASE FAMILY TRANSPOSASE"/>
    <property type="match status" value="1"/>
</dbReference>
<dbReference type="AlphaFoldDB" id="A0A916U237"/>
<dbReference type="RefSeq" id="WP_308420553.1">
    <property type="nucleotide sequence ID" value="NZ_BMIL01000002.1"/>
</dbReference>
<evidence type="ECO:0000313" key="2">
    <source>
        <dbReference type="Proteomes" id="UP000651668"/>
    </source>
</evidence>
<name>A0A916U237_9SPHI</name>
<reference evidence="1" key="2">
    <citation type="submission" date="2020-09" db="EMBL/GenBank/DDBJ databases">
        <authorList>
            <person name="Sun Q."/>
            <person name="Zhou Y."/>
        </authorList>
    </citation>
    <scope>NUCLEOTIDE SEQUENCE</scope>
    <source>
        <strain evidence="1">CGMCC 1.15343</strain>
    </source>
</reference>
<evidence type="ECO:0008006" key="3">
    <source>
        <dbReference type="Google" id="ProtNLM"/>
    </source>
</evidence>
<dbReference type="EMBL" id="BMIL01000002">
    <property type="protein sequence ID" value="GGC55452.1"/>
    <property type="molecule type" value="Genomic_DNA"/>
</dbReference>
<comment type="caution">
    <text evidence="1">The sequence shown here is derived from an EMBL/GenBank/DDBJ whole genome shotgun (WGS) entry which is preliminary data.</text>
</comment>
<dbReference type="PANTHER" id="PTHR41317:SF1">
    <property type="entry name" value="PD-(D_E)XK NUCLEASE FAMILY TRANSPOSASE"/>
    <property type="match status" value="1"/>
</dbReference>
<accession>A0A916U237</accession>
<protein>
    <recommendedName>
        <fullName evidence="3">Transposase/invertase (TIGR01784 family)</fullName>
    </recommendedName>
</protein>
<dbReference type="Pfam" id="PF12784">
    <property type="entry name" value="PDDEXK_2"/>
    <property type="match status" value="1"/>
</dbReference>
<dbReference type="Proteomes" id="UP000651668">
    <property type="component" value="Unassembled WGS sequence"/>
</dbReference>
<keyword evidence="2" id="KW-1185">Reference proteome</keyword>